<gene>
    <name evidence="2" type="ORF">GETHLI_11660</name>
</gene>
<comment type="caution">
    <text evidence="2">The sequence shown here is derived from an EMBL/GenBank/DDBJ whole genome shotgun (WGS) entry which is preliminary data.</text>
</comment>
<dbReference type="InterPro" id="IPR000905">
    <property type="entry name" value="Gcp-like_dom"/>
</dbReference>
<dbReference type="Proteomes" id="UP001165069">
    <property type="component" value="Unassembled WGS sequence"/>
</dbReference>
<accession>A0ABQ5QDK1</accession>
<organism evidence="2 3">
    <name type="scientific">Geothrix limicola</name>
    <dbReference type="NCBI Taxonomy" id="2927978"/>
    <lineage>
        <taxon>Bacteria</taxon>
        <taxon>Pseudomonadati</taxon>
        <taxon>Acidobacteriota</taxon>
        <taxon>Holophagae</taxon>
        <taxon>Holophagales</taxon>
        <taxon>Holophagaceae</taxon>
        <taxon>Geothrix</taxon>
    </lineage>
</organism>
<dbReference type="Pfam" id="PF00814">
    <property type="entry name" value="TsaD"/>
    <property type="match status" value="1"/>
</dbReference>
<dbReference type="EMBL" id="BSDE01000002">
    <property type="protein sequence ID" value="GLH72664.1"/>
    <property type="molecule type" value="Genomic_DNA"/>
</dbReference>
<dbReference type="NCBIfam" id="TIGR03725">
    <property type="entry name" value="T6A_YeaZ"/>
    <property type="match status" value="1"/>
</dbReference>
<keyword evidence="3" id="KW-1185">Reference proteome</keyword>
<reference evidence="2 3" key="1">
    <citation type="journal article" date="2023" name="Antonie Van Leeuwenhoek">
        <title>Mesoterricola silvestris gen. nov., sp. nov., Mesoterricola sediminis sp. nov., Geothrix oryzae sp. nov., Geothrix edaphica sp. nov., Geothrix rubra sp. nov., and Geothrix limicola sp. nov., six novel members of Acidobacteriota isolated from soils.</title>
        <authorList>
            <person name="Itoh H."/>
            <person name="Sugisawa Y."/>
            <person name="Mise K."/>
            <person name="Xu Z."/>
            <person name="Kuniyasu M."/>
            <person name="Ushijima N."/>
            <person name="Kawano K."/>
            <person name="Kobayashi E."/>
            <person name="Shiratori Y."/>
            <person name="Masuda Y."/>
            <person name="Senoo K."/>
        </authorList>
    </citation>
    <scope>NUCLEOTIDE SEQUENCE [LARGE SCALE GENOMIC DNA]</scope>
    <source>
        <strain evidence="2 3">Red804</strain>
    </source>
</reference>
<protein>
    <submittedName>
        <fullName evidence="2">tRNA (Adenosine(37)-N6)-threonylcarbamoyltransferase complex dimerization subunit type 1 TsaB</fullName>
    </submittedName>
</protein>
<sequence>MLLALDTTTEILHLALIRGERVWARRVLSGVGRGHSERLIPTLNELMAEAGAAPRDLSGVAACLGPGGFTSLRIGVATAEGLGLTGLPTWGFSAFALRAEALRQAGITGPFWILLDGQRGEAFHQRWEEAPTEAAAKHLLATLPERVGEEAWWAPEAFAPKVEAVLPAHRIALADEGEATLAGLVALARRVSQGAPESPLVPFYLRETDAEVNFPHAAAHLPEALRKGHAR</sequence>
<proteinExistence type="predicted"/>
<evidence type="ECO:0000313" key="2">
    <source>
        <dbReference type="EMBL" id="GLH72664.1"/>
    </source>
</evidence>
<evidence type="ECO:0000259" key="1">
    <source>
        <dbReference type="Pfam" id="PF00814"/>
    </source>
</evidence>
<dbReference type="SUPFAM" id="SSF53067">
    <property type="entry name" value="Actin-like ATPase domain"/>
    <property type="match status" value="1"/>
</dbReference>
<name>A0ABQ5QDK1_9BACT</name>
<dbReference type="InterPro" id="IPR022496">
    <property type="entry name" value="T6A_TsaB"/>
</dbReference>
<feature type="domain" description="Gcp-like" evidence="1">
    <location>
        <begin position="32"/>
        <end position="125"/>
    </location>
</feature>
<dbReference type="RefSeq" id="WP_285571664.1">
    <property type="nucleotide sequence ID" value="NZ_BSDE01000002.1"/>
</dbReference>
<dbReference type="Gene3D" id="3.30.420.40">
    <property type="match status" value="1"/>
</dbReference>
<dbReference type="InterPro" id="IPR043129">
    <property type="entry name" value="ATPase_NBD"/>
</dbReference>
<evidence type="ECO:0000313" key="3">
    <source>
        <dbReference type="Proteomes" id="UP001165069"/>
    </source>
</evidence>